<proteinExistence type="predicted"/>
<evidence type="ECO:0000313" key="2">
    <source>
        <dbReference type="Proteomes" id="UP000831701"/>
    </source>
</evidence>
<gene>
    <name evidence="1" type="ORF">L3Q82_016745</name>
</gene>
<protein>
    <submittedName>
        <fullName evidence="1">Uncharacterized protein</fullName>
    </submittedName>
</protein>
<dbReference type="Proteomes" id="UP000831701">
    <property type="component" value="Chromosome 2"/>
</dbReference>
<sequence length="301" mass="33291">MVEDGEELYAQFMNTFQDPGSQVTTVPELFYKQYYPGQEIKPLFNLLEVKGAAGQSVPYLGYIELPMTFPRDFVGKPVDVNTLALVVPDVKTTMESLVLIGTNTLDVLYDIYSRAGEAYQPVPHGYRAVLKILEVRHKQMMMHDDTAPCGVVRLQGNSAQVITAGEMVVLEGVTSVNGQNNEKSVIIEQPSSPFFPGGSLLKLAWLIFLSDILSKSNDNIDELKNKNGDDTSESREMAPQHHPVGKEGDIGHHPEQHPPDDVSSVKHSNYDGKCGHCYKCGSAEHWAAGCHLQERKQPQPP</sequence>
<organism evidence="1 2">
    <name type="scientific">Scortum barcoo</name>
    <name type="common">barcoo grunter</name>
    <dbReference type="NCBI Taxonomy" id="214431"/>
    <lineage>
        <taxon>Eukaryota</taxon>
        <taxon>Metazoa</taxon>
        <taxon>Chordata</taxon>
        <taxon>Craniata</taxon>
        <taxon>Vertebrata</taxon>
        <taxon>Euteleostomi</taxon>
        <taxon>Actinopterygii</taxon>
        <taxon>Neopterygii</taxon>
        <taxon>Teleostei</taxon>
        <taxon>Neoteleostei</taxon>
        <taxon>Acanthomorphata</taxon>
        <taxon>Eupercaria</taxon>
        <taxon>Centrarchiformes</taxon>
        <taxon>Terapontoidei</taxon>
        <taxon>Terapontidae</taxon>
        <taxon>Scortum</taxon>
    </lineage>
</organism>
<name>A0ACB8X7Z1_9TELE</name>
<comment type="caution">
    <text evidence="1">The sequence shown here is derived from an EMBL/GenBank/DDBJ whole genome shotgun (WGS) entry which is preliminary data.</text>
</comment>
<reference evidence="1" key="1">
    <citation type="submission" date="2022-04" db="EMBL/GenBank/DDBJ databases">
        <title>Jade perch genome.</title>
        <authorList>
            <person name="Chao B."/>
        </authorList>
    </citation>
    <scope>NUCLEOTIDE SEQUENCE</scope>
    <source>
        <strain evidence="1">CB-2022</strain>
    </source>
</reference>
<evidence type="ECO:0000313" key="1">
    <source>
        <dbReference type="EMBL" id="KAI3376241.1"/>
    </source>
</evidence>
<accession>A0ACB8X7Z1</accession>
<keyword evidence="2" id="KW-1185">Reference proteome</keyword>
<dbReference type="EMBL" id="CM041532">
    <property type="protein sequence ID" value="KAI3376241.1"/>
    <property type="molecule type" value="Genomic_DNA"/>
</dbReference>